<proteinExistence type="predicted"/>
<organism evidence="3 4">
    <name type="scientific">Svornostia abyssi</name>
    <dbReference type="NCBI Taxonomy" id="2898438"/>
    <lineage>
        <taxon>Bacteria</taxon>
        <taxon>Bacillati</taxon>
        <taxon>Actinomycetota</taxon>
        <taxon>Thermoleophilia</taxon>
        <taxon>Solirubrobacterales</taxon>
        <taxon>Baekduiaceae</taxon>
        <taxon>Svornostia</taxon>
    </lineage>
</organism>
<reference evidence="4" key="1">
    <citation type="submission" date="2021-11" db="EMBL/GenBank/DDBJ databases">
        <title>Cultivation dependent microbiological survey of springs from the worlds oldest radium mine currently devoted to the extraction of radon-saturated water.</title>
        <authorList>
            <person name="Kapinusova G."/>
            <person name="Smrhova T."/>
            <person name="Strejcek M."/>
            <person name="Suman J."/>
            <person name="Jani K."/>
            <person name="Pajer P."/>
            <person name="Uhlik O."/>
        </authorList>
    </citation>
    <scope>NUCLEOTIDE SEQUENCE [LARGE SCALE GENOMIC DNA]</scope>
    <source>
        <strain evidence="4">J379</strain>
    </source>
</reference>
<keyword evidence="2" id="KW-0812">Transmembrane</keyword>
<protein>
    <submittedName>
        <fullName evidence="3">Uncharacterized protein</fullName>
    </submittedName>
</protein>
<sequence length="200" mass="21715">MVWVNRLHALVNLTRYAAWWLLGGFLLSRDPALNAGPTGVRMRTLLYVLRFVLAWVVVWALTWELAPTWLLASRTGLQTLLQVIPATVVAVLVLVLGSLFVMAQVTTTLWGSRAPLMLTLDFEVHTMVARPLVLAVASILLAGQVPDTGEPTALVTAGGGNARFGHDPTRHRSGNTPASRSRSVLDAAGLSPVRRRGHRS</sequence>
<keyword evidence="4" id="KW-1185">Reference proteome</keyword>
<evidence type="ECO:0000313" key="4">
    <source>
        <dbReference type="Proteomes" id="UP001058860"/>
    </source>
</evidence>
<dbReference type="Proteomes" id="UP001058860">
    <property type="component" value="Chromosome"/>
</dbReference>
<dbReference type="RefSeq" id="WP_353862722.1">
    <property type="nucleotide sequence ID" value="NZ_CP088295.1"/>
</dbReference>
<keyword evidence="2" id="KW-1133">Transmembrane helix</keyword>
<evidence type="ECO:0000256" key="1">
    <source>
        <dbReference type="SAM" id="MobiDB-lite"/>
    </source>
</evidence>
<dbReference type="EMBL" id="CP088295">
    <property type="protein sequence ID" value="UUY02189.1"/>
    <property type="molecule type" value="Genomic_DNA"/>
</dbReference>
<feature type="transmembrane region" description="Helical" evidence="2">
    <location>
        <begin position="83"/>
        <end position="103"/>
    </location>
</feature>
<feature type="region of interest" description="Disordered" evidence="1">
    <location>
        <begin position="157"/>
        <end position="200"/>
    </location>
</feature>
<keyword evidence="2" id="KW-0472">Membrane</keyword>
<name>A0ABY5PC07_9ACTN</name>
<evidence type="ECO:0000256" key="2">
    <source>
        <dbReference type="SAM" id="Phobius"/>
    </source>
</evidence>
<gene>
    <name evidence="3" type="ORF">LRS13_15880</name>
</gene>
<feature type="transmembrane region" description="Helical" evidence="2">
    <location>
        <begin position="45"/>
        <end position="63"/>
    </location>
</feature>
<evidence type="ECO:0000313" key="3">
    <source>
        <dbReference type="EMBL" id="UUY02189.1"/>
    </source>
</evidence>
<accession>A0ABY5PC07</accession>